<dbReference type="RefSeq" id="WP_073163418.1">
    <property type="nucleotide sequence ID" value="NZ_FQUW01000009.1"/>
</dbReference>
<dbReference type="GO" id="GO:0015689">
    <property type="term" value="P:molybdate ion transport"/>
    <property type="evidence" value="ECO:0007669"/>
    <property type="project" value="TreeGrafter"/>
</dbReference>
<evidence type="ECO:0000313" key="2">
    <source>
        <dbReference type="EMBL" id="SHE80519.1"/>
    </source>
</evidence>
<gene>
    <name evidence="2" type="ORF">SAMN02745218_00829</name>
</gene>
<dbReference type="AlphaFoldDB" id="A0A1M4WH00"/>
<evidence type="ECO:0000256" key="1">
    <source>
        <dbReference type="ARBA" id="ARBA00009438"/>
    </source>
</evidence>
<dbReference type="OrthoDB" id="9785015at2"/>
<protein>
    <submittedName>
        <fullName evidence="2">Tungstate/molybdate binding protein</fullName>
    </submittedName>
</protein>
<dbReference type="Proteomes" id="UP000184196">
    <property type="component" value="Unassembled WGS sequence"/>
</dbReference>
<name>A0A1M4WH00_9FIRM</name>
<sequence>MSRISFRILHAGALRRPMGECSRVFKERYPDLPVELESAGSRECAARIFSGGIYDVVALADTAVFASWLVPDYVDNYYVFATDQMVVAFDRYSRGSGKITGDNWMDVLLSPGVIYGRSDHNLDPCGYRTLMVWQLAEKFYGRPGLYKTLKDRCSRIYPKSIDLAGALVEGRVEYAFLYSSVARQLGLCQVNLPSRINLSSPALAGYYATASVTLEGRKPGERVLLTGAPIEFAVAVPRNARYPVEARWLVEFITGAEGQQILENCGLIPC</sequence>
<dbReference type="EMBL" id="FQUW01000009">
    <property type="protein sequence ID" value="SHE80519.1"/>
    <property type="molecule type" value="Genomic_DNA"/>
</dbReference>
<comment type="similarity">
    <text evidence="1">Belongs to the bacterial solute-binding protein 1 family. WtpA subfamily.</text>
</comment>
<accession>A0A1M4WH00</accession>
<dbReference type="PANTHER" id="PTHR30632:SF16">
    <property type="entry name" value="MOLYBDATE_TUNGSTATE-BINDING PROTEIN WTPA"/>
    <property type="match status" value="1"/>
</dbReference>
<dbReference type="PANTHER" id="PTHR30632">
    <property type="entry name" value="MOLYBDATE-BINDING PERIPLASMIC PROTEIN"/>
    <property type="match status" value="1"/>
</dbReference>
<dbReference type="Gene3D" id="3.40.190.10">
    <property type="entry name" value="Periplasmic binding protein-like II"/>
    <property type="match status" value="2"/>
</dbReference>
<evidence type="ECO:0000313" key="3">
    <source>
        <dbReference type="Proteomes" id="UP000184196"/>
    </source>
</evidence>
<dbReference type="Pfam" id="PF13531">
    <property type="entry name" value="SBP_bac_11"/>
    <property type="match status" value="1"/>
</dbReference>
<dbReference type="GO" id="GO:0030973">
    <property type="term" value="F:molybdate ion binding"/>
    <property type="evidence" value="ECO:0007669"/>
    <property type="project" value="TreeGrafter"/>
</dbReference>
<organism evidence="2 3">
    <name type="scientific">Desulfofundulus australicus DSM 11792</name>
    <dbReference type="NCBI Taxonomy" id="1121425"/>
    <lineage>
        <taxon>Bacteria</taxon>
        <taxon>Bacillati</taxon>
        <taxon>Bacillota</taxon>
        <taxon>Clostridia</taxon>
        <taxon>Eubacteriales</taxon>
        <taxon>Peptococcaceae</taxon>
        <taxon>Desulfofundulus</taxon>
    </lineage>
</organism>
<dbReference type="CDD" id="cd13540">
    <property type="entry name" value="PBP2_ModA_WtpA"/>
    <property type="match status" value="1"/>
</dbReference>
<proteinExistence type="inferred from homology"/>
<dbReference type="InterPro" id="IPR050682">
    <property type="entry name" value="ModA/WtpA"/>
</dbReference>
<dbReference type="SUPFAM" id="SSF53850">
    <property type="entry name" value="Periplasmic binding protein-like II"/>
    <property type="match status" value="1"/>
</dbReference>
<keyword evidence="3" id="KW-1185">Reference proteome</keyword>
<reference evidence="3" key="1">
    <citation type="submission" date="2016-11" db="EMBL/GenBank/DDBJ databases">
        <authorList>
            <person name="Varghese N."/>
            <person name="Submissions S."/>
        </authorList>
    </citation>
    <scope>NUCLEOTIDE SEQUENCE [LARGE SCALE GENOMIC DNA]</scope>
    <source>
        <strain evidence="3">DSM 11792</strain>
    </source>
</reference>